<name>A0A644U141_9ZZZZ</name>
<dbReference type="Pfam" id="PF25989">
    <property type="entry name" value="YknX_C"/>
    <property type="match status" value="1"/>
</dbReference>
<gene>
    <name evidence="5" type="primary">ttgD_1</name>
    <name evidence="5" type="ORF">SDC9_18653</name>
</gene>
<dbReference type="InterPro" id="IPR006143">
    <property type="entry name" value="RND_pump_MFP"/>
</dbReference>
<dbReference type="Gene3D" id="2.40.420.20">
    <property type="match status" value="1"/>
</dbReference>
<proteinExistence type="inferred from homology"/>
<feature type="coiled-coil region" evidence="2">
    <location>
        <begin position="89"/>
        <end position="147"/>
    </location>
</feature>
<comment type="caution">
    <text evidence="5">The sequence shown here is derived from an EMBL/GenBank/DDBJ whole genome shotgun (WGS) entry which is preliminary data.</text>
</comment>
<evidence type="ECO:0000256" key="1">
    <source>
        <dbReference type="ARBA" id="ARBA00009477"/>
    </source>
</evidence>
<dbReference type="PANTHER" id="PTHR30469">
    <property type="entry name" value="MULTIDRUG RESISTANCE PROTEIN MDTA"/>
    <property type="match status" value="1"/>
</dbReference>
<dbReference type="NCBIfam" id="TIGR01730">
    <property type="entry name" value="RND_mfp"/>
    <property type="match status" value="1"/>
</dbReference>
<dbReference type="SUPFAM" id="SSF111369">
    <property type="entry name" value="HlyD-like secretion proteins"/>
    <property type="match status" value="1"/>
</dbReference>
<evidence type="ECO:0000259" key="3">
    <source>
        <dbReference type="Pfam" id="PF25954"/>
    </source>
</evidence>
<protein>
    <submittedName>
        <fullName evidence="5">Toluene efflux pump periplasmic linker protein TtgD</fullName>
    </submittedName>
</protein>
<dbReference type="Pfam" id="PF25954">
    <property type="entry name" value="Beta-barrel_RND_2"/>
    <property type="match status" value="1"/>
</dbReference>
<dbReference type="FunFam" id="2.40.30.170:FF:000010">
    <property type="entry name" value="Efflux RND transporter periplasmic adaptor subunit"/>
    <property type="match status" value="1"/>
</dbReference>
<reference evidence="5" key="1">
    <citation type="submission" date="2019-08" db="EMBL/GenBank/DDBJ databases">
        <authorList>
            <person name="Kucharzyk K."/>
            <person name="Murdoch R.W."/>
            <person name="Higgins S."/>
            <person name="Loffler F."/>
        </authorList>
    </citation>
    <scope>NUCLEOTIDE SEQUENCE</scope>
</reference>
<dbReference type="AlphaFoldDB" id="A0A644U141"/>
<dbReference type="Gene3D" id="1.10.287.470">
    <property type="entry name" value="Helix hairpin bin"/>
    <property type="match status" value="1"/>
</dbReference>
<dbReference type="Gene3D" id="2.40.30.170">
    <property type="match status" value="1"/>
</dbReference>
<feature type="domain" description="YknX-like C-terminal permuted SH3-like" evidence="4">
    <location>
        <begin position="268"/>
        <end position="333"/>
    </location>
</feature>
<keyword evidence="2" id="KW-0175">Coiled coil</keyword>
<evidence type="ECO:0000256" key="2">
    <source>
        <dbReference type="SAM" id="Coils"/>
    </source>
</evidence>
<sequence length="335" mass="37357">MKRIFYLFVAFSVVMAACTKKEDKKTEVKNEAVKVKIETASMQEIDQIYEFTSTVDAAVKNYISSAGGTRIEKIWVEVGQRVSKGQKLVTMENTNLNTAQTQLANLENEVKRMEALYVSGGISKQQLDQIKTQEEVTKRNIKNLESNITLTSPISGVITMRNFDNGDVSGAQPILQVMQISPVKLKFNINETFYNKVKLGMSVKTKVDVFGDEEFSGKISLIAPTIDPLTRTFMVEAQFSNANQKLRPGMFGRVELNLGKAKKVIVSDKAIIKQSGTNNKYVFIEKNGSVEYRQVELGRRMGDKYELLSGVNDGENVVISGQTNLLDGKKVIVVK</sequence>
<comment type="similarity">
    <text evidence="1">Belongs to the membrane fusion protein (MFP) (TC 8.A.1) family.</text>
</comment>
<evidence type="ECO:0000313" key="5">
    <source>
        <dbReference type="EMBL" id="MPL72860.1"/>
    </source>
</evidence>
<dbReference type="InterPro" id="IPR058792">
    <property type="entry name" value="Beta-barrel_RND_2"/>
</dbReference>
<evidence type="ECO:0000259" key="4">
    <source>
        <dbReference type="Pfam" id="PF25989"/>
    </source>
</evidence>
<organism evidence="5">
    <name type="scientific">bioreactor metagenome</name>
    <dbReference type="NCBI Taxonomy" id="1076179"/>
    <lineage>
        <taxon>unclassified sequences</taxon>
        <taxon>metagenomes</taxon>
        <taxon>ecological metagenomes</taxon>
    </lineage>
</organism>
<feature type="domain" description="CusB-like beta-barrel" evidence="3">
    <location>
        <begin position="185"/>
        <end position="257"/>
    </location>
</feature>
<dbReference type="GO" id="GO:0015562">
    <property type="term" value="F:efflux transmembrane transporter activity"/>
    <property type="evidence" value="ECO:0007669"/>
    <property type="project" value="TreeGrafter"/>
</dbReference>
<dbReference type="EMBL" id="VSSQ01000068">
    <property type="protein sequence ID" value="MPL72860.1"/>
    <property type="molecule type" value="Genomic_DNA"/>
</dbReference>
<dbReference type="GO" id="GO:1990281">
    <property type="term" value="C:efflux pump complex"/>
    <property type="evidence" value="ECO:0007669"/>
    <property type="project" value="TreeGrafter"/>
</dbReference>
<dbReference type="InterPro" id="IPR058637">
    <property type="entry name" value="YknX-like_C"/>
</dbReference>
<dbReference type="PROSITE" id="PS51257">
    <property type="entry name" value="PROKAR_LIPOPROTEIN"/>
    <property type="match status" value="1"/>
</dbReference>
<accession>A0A644U141</accession>